<name>A0AAW0DVY4_9AGAR</name>
<organism evidence="3 4">
    <name type="scientific">Favolaschia claudopus</name>
    <dbReference type="NCBI Taxonomy" id="2862362"/>
    <lineage>
        <taxon>Eukaryota</taxon>
        <taxon>Fungi</taxon>
        <taxon>Dikarya</taxon>
        <taxon>Basidiomycota</taxon>
        <taxon>Agaricomycotina</taxon>
        <taxon>Agaricomycetes</taxon>
        <taxon>Agaricomycetidae</taxon>
        <taxon>Agaricales</taxon>
        <taxon>Marasmiineae</taxon>
        <taxon>Mycenaceae</taxon>
        <taxon>Favolaschia</taxon>
    </lineage>
</organism>
<keyword evidence="4" id="KW-1185">Reference proteome</keyword>
<dbReference type="SUPFAM" id="SSF81383">
    <property type="entry name" value="F-box domain"/>
    <property type="match status" value="1"/>
</dbReference>
<dbReference type="Gene3D" id="3.80.10.10">
    <property type="entry name" value="Ribonuclease Inhibitor"/>
    <property type="match status" value="1"/>
</dbReference>
<proteinExistence type="predicted"/>
<dbReference type="InterPro" id="IPR032675">
    <property type="entry name" value="LRR_dom_sf"/>
</dbReference>
<feature type="domain" description="F-box" evidence="2">
    <location>
        <begin position="43"/>
        <end position="90"/>
    </location>
</feature>
<dbReference type="InterPro" id="IPR001810">
    <property type="entry name" value="F-box_dom"/>
</dbReference>
<evidence type="ECO:0000256" key="1">
    <source>
        <dbReference type="SAM" id="Coils"/>
    </source>
</evidence>
<dbReference type="Proteomes" id="UP001362999">
    <property type="component" value="Unassembled WGS sequence"/>
</dbReference>
<dbReference type="SUPFAM" id="SSF52047">
    <property type="entry name" value="RNI-like"/>
    <property type="match status" value="1"/>
</dbReference>
<gene>
    <name evidence="3" type="ORF">R3P38DRAFT_2849187</name>
</gene>
<dbReference type="AlphaFoldDB" id="A0AAW0DVY4"/>
<evidence type="ECO:0000313" key="3">
    <source>
        <dbReference type="EMBL" id="KAK7055834.1"/>
    </source>
</evidence>
<sequence>MSTLQVEREHMAALETQIADLERRLAILRDEKALVQETLDAYKYPVLELPNEIVSEIFIQFGPLSPTLLTQICARWRRIALTTPQLWRAVHIAFWMTAVGLRPQIQLADTWFSRAGLCPLSLEISGTSDSAIPREEISELAVEQARWEYLKINVSDFDPMFGLIGPNASTSSSRSSEVVSLEQVPLLRSAVLSGFAPSYIVLPWDQLTSLGLKRVFPDECPHIAMLPADSDTTLPEIRLPQLQSLVVKALEEHYEHPFISSLVTPSLRSLEVSEDQLGRTTIETLQYLFSRSQCNLEELHINRRCSIGNAITIFARIPVYCDNIGISASEDTSESSLERDMYEESTDEW</sequence>
<keyword evidence="1" id="KW-0175">Coiled coil</keyword>
<reference evidence="3 4" key="1">
    <citation type="journal article" date="2024" name="J Genomics">
        <title>Draft genome sequencing and assembly of Favolaschia claudopus CIRM-BRFM 2984 isolated from oak limbs.</title>
        <authorList>
            <person name="Navarro D."/>
            <person name="Drula E."/>
            <person name="Chaduli D."/>
            <person name="Cazenave R."/>
            <person name="Ahrendt S."/>
            <person name="Wang J."/>
            <person name="Lipzen A."/>
            <person name="Daum C."/>
            <person name="Barry K."/>
            <person name="Grigoriev I.V."/>
            <person name="Favel A."/>
            <person name="Rosso M.N."/>
            <person name="Martin F."/>
        </authorList>
    </citation>
    <scope>NUCLEOTIDE SEQUENCE [LARGE SCALE GENOMIC DNA]</scope>
    <source>
        <strain evidence="3 4">CIRM-BRFM 2984</strain>
    </source>
</reference>
<comment type="caution">
    <text evidence="3">The sequence shown here is derived from an EMBL/GenBank/DDBJ whole genome shotgun (WGS) entry which is preliminary data.</text>
</comment>
<evidence type="ECO:0000313" key="4">
    <source>
        <dbReference type="Proteomes" id="UP001362999"/>
    </source>
</evidence>
<feature type="coiled-coil region" evidence="1">
    <location>
        <begin position="4"/>
        <end position="38"/>
    </location>
</feature>
<dbReference type="Gene3D" id="1.20.1280.50">
    <property type="match status" value="1"/>
</dbReference>
<dbReference type="EMBL" id="JAWWNJ010000005">
    <property type="protein sequence ID" value="KAK7055834.1"/>
    <property type="molecule type" value="Genomic_DNA"/>
</dbReference>
<dbReference type="Pfam" id="PF12937">
    <property type="entry name" value="F-box-like"/>
    <property type="match status" value="1"/>
</dbReference>
<dbReference type="InterPro" id="IPR036047">
    <property type="entry name" value="F-box-like_dom_sf"/>
</dbReference>
<protein>
    <submittedName>
        <fullName evidence="3">F-box domain-containing protein</fullName>
    </submittedName>
</protein>
<evidence type="ECO:0000259" key="2">
    <source>
        <dbReference type="PROSITE" id="PS50181"/>
    </source>
</evidence>
<dbReference type="PROSITE" id="PS50181">
    <property type="entry name" value="FBOX"/>
    <property type="match status" value="1"/>
</dbReference>
<accession>A0AAW0DVY4</accession>